<protein>
    <submittedName>
        <fullName evidence="3">Glycosyltransferase family 9 protein</fullName>
    </submittedName>
</protein>
<dbReference type="InterPro" id="IPR051199">
    <property type="entry name" value="LPS_LOS_Heptosyltrfase"/>
</dbReference>
<evidence type="ECO:0000256" key="2">
    <source>
        <dbReference type="ARBA" id="ARBA00022679"/>
    </source>
</evidence>
<evidence type="ECO:0000313" key="3">
    <source>
        <dbReference type="EMBL" id="MCM6772119.1"/>
    </source>
</evidence>
<dbReference type="AlphaFoldDB" id="A0A9X2IV69"/>
<dbReference type="SUPFAM" id="SSF53756">
    <property type="entry name" value="UDP-Glycosyltransferase/glycogen phosphorylase"/>
    <property type="match status" value="1"/>
</dbReference>
<keyword evidence="2" id="KW-0808">Transferase</keyword>
<dbReference type="PANTHER" id="PTHR30160:SF1">
    <property type="entry name" value="LIPOPOLYSACCHARIDE 1,2-N-ACETYLGLUCOSAMINETRANSFERASE-RELATED"/>
    <property type="match status" value="1"/>
</dbReference>
<name>A0A9X2IV69_9NOCA</name>
<dbReference type="CDD" id="cd03789">
    <property type="entry name" value="GT9_LPS_heptosyltransferase"/>
    <property type="match status" value="1"/>
</dbReference>
<accession>A0A9X2IV69</accession>
<dbReference type="GO" id="GO:0005829">
    <property type="term" value="C:cytosol"/>
    <property type="evidence" value="ECO:0007669"/>
    <property type="project" value="TreeGrafter"/>
</dbReference>
<dbReference type="Proteomes" id="UP001139157">
    <property type="component" value="Unassembled WGS sequence"/>
</dbReference>
<keyword evidence="1" id="KW-0328">Glycosyltransferase</keyword>
<gene>
    <name evidence="3" type="ORF">NDR86_01370</name>
</gene>
<sequence>MAVTLALRALGLGDLLTAVPALRALRAARPGHRLVLAAPEWLRPIVELSGAADELHPTPGLGALRWDRPPPDLAVNLHGRGPESIADLLAPRPRHLLTHRHPAHPELPGPDWPTGAHEVARWCRLLEWVGIPTTASDLDIPHPAETQYGDHVIVHPGASTGACRWPAERFATVAARLRRDGHRVLITGSATELDLARHVAEYAGLPPWSITAGRYSLRELAAAVAGAALVVCGDTGVGHLATALGTPSVLVFGPTPPSRWGPPPDRPRHRALWAGRIGDPLADTVDPGLLLITPDRVLAAIEAIDALAAKERLPG</sequence>
<evidence type="ECO:0000313" key="4">
    <source>
        <dbReference type="Proteomes" id="UP001139157"/>
    </source>
</evidence>
<keyword evidence="4" id="KW-1185">Reference proteome</keyword>
<comment type="caution">
    <text evidence="3">The sequence shown here is derived from an EMBL/GenBank/DDBJ whole genome shotgun (WGS) entry which is preliminary data.</text>
</comment>
<dbReference type="GO" id="GO:0008713">
    <property type="term" value="F:ADP-heptose-lipopolysaccharide heptosyltransferase activity"/>
    <property type="evidence" value="ECO:0007669"/>
    <property type="project" value="TreeGrafter"/>
</dbReference>
<reference evidence="3" key="1">
    <citation type="submission" date="2022-06" db="EMBL/GenBank/DDBJ databases">
        <title>Novel species in genus nocardia.</title>
        <authorList>
            <person name="Li F."/>
        </authorList>
    </citation>
    <scope>NUCLEOTIDE SEQUENCE</scope>
    <source>
        <strain evidence="3">CDC141</strain>
    </source>
</reference>
<dbReference type="EMBL" id="JAMRXG010000001">
    <property type="protein sequence ID" value="MCM6772119.1"/>
    <property type="molecule type" value="Genomic_DNA"/>
</dbReference>
<dbReference type="Pfam" id="PF01075">
    <property type="entry name" value="Glyco_transf_9"/>
    <property type="match status" value="1"/>
</dbReference>
<dbReference type="PANTHER" id="PTHR30160">
    <property type="entry name" value="TETRAACYLDISACCHARIDE 4'-KINASE-RELATED"/>
    <property type="match status" value="1"/>
</dbReference>
<dbReference type="Gene3D" id="3.40.50.2000">
    <property type="entry name" value="Glycogen Phosphorylase B"/>
    <property type="match status" value="2"/>
</dbReference>
<proteinExistence type="predicted"/>
<evidence type="ECO:0000256" key="1">
    <source>
        <dbReference type="ARBA" id="ARBA00022676"/>
    </source>
</evidence>
<organism evidence="3 4">
    <name type="scientific">Nocardia pulmonis</name>
    <dbReference type="NCBI Taxonomy" id="2951408"/>
    <lineage>
        <taxon>Bacteria</taxon>
        <taxon>Bacillati</taxon>
        <taxon>Actinomycetota</taxon>
        <taxon>Actinomycetes</taxon>
        <taxon>Mycobacteriales</taxon>
        <taxon>Nocardiaceae</taxon>
        <taxon>Nocardia</taxon>
    </lineage>
</organism>
<dbReference type="GO" id="GO:0009244">
    <property type="term" value="P:lipopolysaccharide core region biosynthetic process"/>
    <property type="evidence" value="ECO:0007669"/>
    <property type="project" value="TreeGrafter"/>
</dbReference>
<dbReference type="RefSeq" id="WP_251908993.1">
    <property type="nucleotide sequence ID" value="NZ_JAMRXG010000001.1"/>
</dbReference>
<dbReference type="InterPro" id="IPR002201">
    <property type="entry name" value="Glyco_trans_9"/>
</dbReference>